<organism evidence="2 3">
    <name type="scientific">Crassostrea virginica</name>
    <name type="common">Eastern oyster</name>
    <dbReference type="NCBI Taxonomy" id="6565"/>
    <lineage>
        <taxon>Eukaryota</taxon>
        <taxon>Metazoa</taxon>
        <taxon>Spiralia</taxon>
        <taxon>Lophotrochozoa</taxon>
        <taxon>Mollusca</taxon>
        <taxon>Bivalvia</taxon>
        <taxon>Autobranchia</taxon>
        <taxon>Pteriomorphia</taxon>
        <taxon>Ostreida</taxon>
        <taxon>Ostreoidea</taxon>
        <taxon>Ostreidae</taxon>
        <taxon>Crassostrea</taxon>
    </lineage>
</organism>
<dbReference type="AlphaFoldDB" id="A0A8B8DQ25"/>
<dbReference type="KEGG" id="cvn:111128780"/>
<feature type="repeat" description="ANK" evidence="1">
    <location>
        <begin position="325"/>
        <end position="358"/>
    </location>
</feature>
<dbReference type="PANTHER" id="PTHR24172:SF4">
    <property type="entry name" value="ANK_REP_REGION DOMAIN-CONTAINING PROTEIN"/>
    <property type="match status" value="1"/>
</dbReference>
<dbReference type="PANTHER" id="PTHR24172">
    <property type="entry name" value="ANK_REP_REGION DOMAIN-CONTAINING PROTEIN"/>
    <property type="match status" value="1"/>
</dbReference>
<dbReference type="InterPro" id="IPR036770">
    <property type="entry name" value="Ankyrin_rpt-contain_sf"/>
</dbReference>
<dbReference type="PROSITE" id="PS50088">
    <property type="entry name" value="ANK_REPEAT"/>
    <property type="match status" value="2"/>
</dbReference>
<proteinExistence type="predicted"/>
<dbReference type="SMART" id="SM00248">
    <property type="entry name" value="ANK"/>
    <property type="match status" value="5"/>
</dbReference>
<gene>
    <name evidence="3" type="primary">LOC111128780</name>
</gene>
<reference evidence="3" key="1">
    <citation type="submission" date="2025-08" db="UniProtKB">
        <authorList>
            <consortium name="RefSeq"/>
        </authorList>
    </citation>
    <scope>IDENTIFICATION</scope>
    <source>
        <tissue evidence="3">Whole sample</tissue>
    </source>
</reference>
<dbReference type="OrthoDB" id="432281at2759"/>
<dbReference type="GeneID" id="111128780"/>
<protein>
    <submittedName>
        <fullName evidence="3">Uncharacterized protein LOC111128780</fullName>
    </submittedName>
</protein>
<dbReference type="SUPFAM" id="SSF48403">
    <property type="entry name" value="Ankyrin repeat"/>
    <property type="match status" value="1"/>
</dbReference>
<name>A0A8B8DQ25_CRAVI</name>
<dbReference type="Proteomes" id="UP000694844">
    <property type="component" value="Chromosome 4"/>
</dbReference>
<dbReference type="Pfam" id="PF12796">
    <property type="entry name" value="Ank_2"/>
    <property type="match status" value="2"/>
</dbReference>
<keyword evidence="2" id="KW-1185">Reference proteome</keyword>
<sequence>MAKLREGKLYQLLKESNNADEVFDACYNHAYSGKDLNARDEETGENFMHLLAEEIRHFTSARGVGIIYLMACKGVDLDIADINGDTFLHKICQKPHTHRVLVSAIRSGADPLIRNKRNQNPADVLLEQKPDGWEETLHYYNMFKPGLYRALQADNPDRELIRRLLKFWCRVTVVKNCRTVHLKSRLLETAYGRGLVELIEEYENTNEFIPALLECEGKLIRQWIKDQIIVNINVNTKDYSYQLAAPKTPVAPRPLLVAVWETRCLETVDIMMELGVDTSVLFSSEPDREKPKPLFFHVLGGPFKPTDEIAFRILRGSNFNVRDGNGRTILFEAISQNSSEVVINFLLSHGMRIGMRDKHGFTAYDLAKKENKGHYCKMLDNHVINLVRDCDMTRIEDLILLGYDRLLNAKDKDGITALGIARNGESLQLKETLNKFYDIQEHISKLFQTTLERDLQQMRKLLGRKYYCAQDICGRNVLHLAVLCRSRSLVEYLASHHPQLLNMQDNLGRTPLHYAEIFLEGDDVIDHMIDKGASQEVKDVQERTSIDFRCDVCGQRTFLALKKEILEFRLDVFLVQTKFELEFKEALKKNNLPRIKELVKGVLKYGNLNRYSQVLFDCIDNGKDDIAVYLIEQGMETTIYKQYQACIDNDPDCACGECNHTVTSFKDRVLSNGNNKVLKAMTEKSSKTQQVTKQRDVTPGVQSFNVFGLL</sequence>
<dbReference type="RefSeq" id="XP_022330332.1">
    <property type="nucleotide sequence ID" value="XM_022474624.1"/>
</dbReference>
<accession>A0A8B8DQ25</accession>
<evidence type="ECO:0000313" key="2">
    <source>
        <dbReference type="Proteomes" id="UP000694844"/>
    </source>
</evidence>
<keyword evidence="1" id="KW-0040">ANK repeat</keyword>
<evidence type="ECO:0000256" key="1">
    <source>
        <dbReference type="PROSITE-ProRule" id="PRU00023"/>
    </source>
</evidence>
<feature type="repeat" description="ANK" evidence="1">
    <location>
        <begin position="507"/>
        <end position="540"/>
    </location>
</feature>
<dbReference type="Gene3D" id="1.25.40.20">
    <property type="entry name" value="Ankyrin repeat-containing domain"/>
    <property type="match status" value="3"/>
</dbReference>
<dbReference type="InterPro" id="IPR002110">
    <property type="entry name" value="Ankyrin_rpt"/>
</dbReference>
<evidence type="ECO:0000313" key="3">
    <source>
        <dbReference type="RefSeq" id="XP_022330332.1"/>
    </source>
</evidence>
<dbReference type="PROSITE" id="PS50297">
    <property type="entry name" value="ANK_REP_REGION"/>
    <property type="match status" value="2"/>
</dbReference>